<dbReference type="Gene3D" id="3.40.50.620">
    <property type="entry name" value="HUPs"/>
    <property type="match status" value="1"/>
</dbReference>
<evidence type="ECO:0000256" key="5">
    <source>
        <dbReference type="ARBA" id="ARBA00022679"/>
    </source>
</evidence>
<evidence type="ECO:0000256" key="11">
    <source>
        <dbReference type="ARBA" id="ARBA00052330"/>
    </source>
</evidence>
<evidence type="ECO:0000313" key="22">
    <source>
        <dbReference type="Proteomes" id="UP000195437"/>
    </source>
</evidence>
<keyword evidence="4 19" id="KW-0820">tRNA-binding</keyword>
<dbReference type="KEGG" id="tum:CBW65_15130"/>
<dbReference type="UniPathway" id="UPA00060"/>
<evidence type="ECO:0000256" key="8">
    <source>
        <dbReference type="ARBA" id="ARBA00022884"/>
    </source>
</evidence>
<evidence type="ECO:0000256" key="12">
    <source>
        <dbReference type="ARBA" id="ARBA00058382"/>
    </source>
</evidence>
<comment type="subcellular location">
    <subcellularLocation>
        <location evidence="1 19">Cytoplasm</location>
    </subcellularLocation>
</comment>
<dbReference type="InterPro" id="IPR049962">
    <property type="entry name" value="THUMP_ThiI"/>
</dbReference>
<evidence type="ECO:0000256" key="7">
    <source>
        <dbReference type="ARBA" id="ARBA00022840"/>
    </source>
</evidence>
<dbReference type="Pfam" id="PF22025">
    <property type="entry name" value="ThiI_fer"/>
    <property type="match status" value="1"/>
</dbReference>
<proteinExistence type="inferred from homology"/>
<dbReference type="InterPro" id="IPR003720">
    <property type="entry name" value="tRNA_STrfase"/>
</dbReference>
<evidence type="ECO:0000259" key="20">
    <source>
        <dbReference type="PROSITE" id="PS51165"/>
    </source>
</evidence>
<evidence type="ECO:0000256" key="6">
    <source>
        <dbReference type="ARBA" id="ARBA00022741"/>
    </source>
</evidence>
<evidence type="ECO:0000313" key="21">
    <source>
        <dbReference type="EMBL" id="ARU62189.1"/>
    </source>
</evidence>
<keyword evidence="5 19" id="KW-0808">Transferase</keyword>
<dbReference type="EMBL" id="CP021434">
    <property type="protein sequence ID" value="ARU62189.1"/>
    <property type="molecule type" value="Genomic_DNA"/>
</dbReference>
<evidence type="ECO:0000256" key="18">
    <source>
        <dbReference type="ARBA" id="ARBA00080570"/>
    </source>
</evidence>
<dbReference type="Gene3D" id="3.30.2130.30">
    <property type="match status" value="1"/>
</dbReference>
<feature type="binding site" evidence="19">
    <location>
        <position position="300"/>
    </location>
    <ligand>
        <name>ATP</name>
        <dbReference type="ChEBI" id="CHEBI:30616"/>
    </ligand>
</feature>
<reference evidence="22" key="1">
    <citation type="submission" date="2017-05" db="EMBL/GenBank/DDBJ databases">
        <authorList>
            <person name="Sung H."/>
        </authorList>
    </citation>
    <scope>NUCLEOTIDE SEQUENCE [LARGE SCALE GENOMIC DNA]</scope>
    <source>
        <strain evidence="22">AR23208</strain>
    </source>
</reference>
<dbReference type="GO" id="GO:0000049">
    <property type="term" value="F:tRNA binding"/>
    <property type="evidence" value="ECO:0007669"/>
    <property type="project" value="UniProtKB-UniRule"/>
</dbReference>
<accession>A0A1Y0IQ63</accession>
<feature type="binding site" evidence="19">
    <location>
        <position position="269"/>
    </location>
    <ligand>
        <name>ATP</name>
        <dbReference type="ChEBI" id="CHEBI:30616"/>
    </ligand>
</feature>
<dbReference type="PROSITE" id="PS51165">
    <property type="entry name" value="THUMP"/>
    <property type="match status" value="1"/>
</dbReference>
<comment type="function">
    <text evidence="12 19">Catalyzes the ATP-dependent transfer of a sulfur to tRNA to produce 4-thiouridine in position 8 of tRNAs, which functions as a near-UV photosensor. Also catalyzes the transfer of sulfur to the sulfur carrier protein ThiS, forming ThiS-thiocarboxylate. This is a step in the synthesis of thiazole, in the thiamine biosynthesis pathway. The sulfur is donated as persulfide by IscS.</text>
</comment>
<dbReference type="GO" id="GO:0140741">
    <property type="term" value="F:tRNA-uracil-4 sulfurtransferase activity"/>
    <property type="evidence" value="ECO:0007669"/>
    <property type="project" value="UniProtKB-EC"/>
</dbReference>
<dbReference type="Pfam" id="PF02926">
    <property type="entry name" value="THUMP"/>
    <property type="match status" value="1"/>
</dbReference>
<dbReference type="NCBIfam" id="TIGR00342">
    <property type="entry name" value="tRNA uracil 4-sulfurtransferase ThiI"/>
    <property type="match status" value="1"/>
</dbReference>
<dbReference type="CDD" id="cd01712">
    <property type="entry name" value="PPase_ThiI"/>
    <property type="match status" value="1"/>
</dbReference>
<evidence type="ECO:0000256" key="14">
    <source>
        <dbReference type="ARBA" id="ARBA00066827"/>
    </source>
</evidence>
<keyword evidence="8 19" id="KW-0694">RNA-binding</keyword>
<evidence type="ECO:0000256" key="4">
    <source>
        <dbReference type="ARBA" id="ARBA00022555"/>
    </source>
</evidence>
<keyword evidence="6 19" id="KW-0547">Nucleotide-binding</keyword>
<evidence type="ECO:0000256" key="9">
    <source>
        <dbReference type="ARBA" id="ARBA00022977"/>
    </source>
</evidence>
<feature type="binding site" evidence="19">
    <location>
        <begin position="187"/>
        <end position="188"/>
    </location>
    <ligand>
        <name>ATP</name>
        <dbReference type="ChEBI" id="CHEBI:30616"/>
    </ligand>
</feature>
<evidence type="ECO:0000256" key="17">
    <source>
        <dbReference type="ARBA" id="ARBA00077849"/>
    </source>
</evidence>
<dbReference type="SUPFAM" id="SSF52402">
    <property type="entry name" value="Adenine nucleotide alpha hydrolases-like"/>
    <property type="match status" value="1"/>
</dbReference>
<evidence type="ECO:0000256" key="19">
    <source>
        <dbReference type="HAMAP-Rule" id="MF_00021"/>
    </source>
</evidence>
<dbReference type="GO" id="GO:0005829">
    <property type="term" value="C:cytosol"/>
    <property type="evidence" value="ECO:0007669"/>
    <property type="project" value="TreeGrafter"/>
</dbReference>
<dbReference type="PANTHER" id="PTHR43209:SF1">
    <property type="entry name" value="TRNA SULFURTRANSFERASE"/>
    <property type="match status" value="1"/>
</dbReference>
<feature type="binding site" evidence="19">
    <location>
        <position position="291"/>
    </location>
    <ligand>
        <name>ATP</name>
        <dbReference type="ChEBI" id="CHEBI:30616"/>
    </ligand>
</feature>
<dbReference type="EC" id="2.8.1.4" evidence="14 19"/>
<dbReference type="InterPro" id="IPR050102">
    <property type="entry name" value="tRNA_sulfurtransferase_ThiI"/>
</dbReference>
<comment type="pathway">
    <text evidence="2 19">Cofactor biosynthesis; thiamine diphosphate biosynthesis.</text>
</comment>
<dbReference type="FunFam" id="3.40.50.620:FF:000053">
    <property type="entry name" value="Probable tRNA sulfurtransferase"/>
    <property type="match status" value="1"/>
</dbReference>
<gene>
    <name evidence="19" type="primary">thiI</name>
    <name evidence="21" type="ORF">CBW65_15130</name>
</gene>
<dbReference type="InterPro" id="IPR049961">
    <property type="entry name" value="ThiI_N"/>
</dbReference>
<dbReference type="AlphaFoldDB" id="A0A1Y0IQ63"/>
<dbReference type="HAMAP" id="MF_00021">
    <property type="entry name" value="ThiI"/>
    <property type="match status" value="1"/>
</dbReference>
<keyword evidence="3 19" id="KW-0963">Cytoplasm</keyword>
<dbReference type="GO" id="GO:0009228">
    <property type="term" value="P:thiamine biosynthetic process"/>
    <property type="evidence" value="ECO:0007669"/>
    <property type="project" value="UniProtKB-KW"/>
</dbReference>
<dbReference type="InterPro" id="IPR014729">
    <property type="entry name" value="Rossmann-like_a/b/a_fold"/>
</dbReference>
<dbReference type="CDD" id="cd11716">
    <property type="entry name" value="THUMP_ThiI"/>
    <property type="match status" value="1"/>
</dbReference>
<feature type="domain" description="THUMP" evidence="20">
    <location>
        <begin position="59"/>
        <end position="169"/>
    </location>
</feature>
<protein>
    <recommendedName>
        <fullName evidence="15 19">Probable tRNA sulfurtransferase</fullName>
        <ecNumber evidence="14 19">2.8.1.4</ecNumber>
    </recommendedName>
    <alternativeName>
        <fullName evidence="16 19">Sulfur carrier protein ThiS sulfurtransferase</fullName>
    </alternativeName>
    <alternativeName>
        <fullName evidence="17 19">Thiamine biosynthesis protein ThiI</fullName>
    </alternativeName>
    <alternativeName>
        <fullName evidence="18 19">tRNA 4-thiouridine synthase</fullName>
    </alternativeName>
</protein>
<dbReference type="Proteomes" id="UP000195437">
    <property type="component" value="Chromosome"/>
</dbReference>
<feature type="binding site" evidence="19">
    <location>
        <begin position="212"/>
        <end position="213"/>
    </location>
    <ligand>
        <name>ATP</name>
        <dbReference type="ChEBI" id="CHEBI:30616"/>
    </ligand>
</feature>
<keyword evidence="7 19" id="KW-0067">ATP-binding</keyword>
<organism evidence="21 22">
    <name type="scientific">Tumebacillus avium</name>
    <dbReference type="NCBI Taxonomy" id="1903704"/>
    <lineage>
        <taxon>Bacteria</taxon>
        <taxon>Bacillati</taxon>
        <taxon>Bacillota</taxon>
        <taxon>Bacilli</taxon>
        <taxon>Bacillales</taxon>
        <taxon>Alicyclobacillaceae</taxon>
        <taxon>Tumebacillus</taxon>
    </lineage>
</organism>
<dbReference type="GO" id="GO:0004810">
    <property type="term" value="F:CCA tRNA nucleotidyltransferase activity"/>
    <property type="evidence" value="ECO:0007669"/>
    <property type="project" value="InterPro"/>
</dbReference>
<dbReference type="InterPro" id="IPR054173">
    <property type="entry name" value="ThiI_fer"/>
</dbReference>
<dbReference type="OrthoDB" id="9773948at2"/>
<evidence type="ECO:0000256" key="1">
    <source>
        <dbReference type="ARBA" id="ARBA00004496"/>
    </source>
</evidence>
<dbReference type="GO" id="GO:0052837">
    <property type="term" value="P:thiazole biosynthetic process"/>
    <property type="evidence" value="ECO:0007669"/>
    <property type="project" value="TreeGrafter"/>
</dbReference>
<evidence type="ECO:0000256" key="2">
    <source>
        <dbReference type="ARBA" id="ARBA00004948"/>
    </source>
</evidence>
<dbReference type="InterPro" id="IPR020536">
    <property type="entry name" value="ThiI_AANH"/>
</dbReference>
<dbReference type="SUPFAM" id="SSF143437">
    <property type="entry name" value="THUMP domain-like"/>
    <property type="match status" value="1"/>
</dbReference>
<sequence>MYTTFIVRMGGEIAIKGKNRPQFEKALLENMRLSVKGMGVKITRMGGRIEVNVGEGDPQEVAEQLTQVMGVSSISPVAEADLDLDNIKETALRVVQDALEKRQTPVTFKVEARRANKLFPLESPQIMQEVGRYVLSKIGEGRLKVDVRKPELTLTVEVRETKTYVMCDVLDGPGGLPVGTSGRVMLLLSGGIDSPVAGWLAMKRGATVEAIHFHSFPFTSERSQEKVNDLAKILAKHGARVRLHNVHFTEIQKAIRQQVPEEYSITIMRRFMMRIAEKLAYQRKALALVTGESLGQVASQTLESMYTINNVTNMPILRPLVAMDKRDIMDIAKKIGTYETSILPYEDCCTIFTPKNPKTRPKLHEAERAEEKLDIEALIAEALEKTESILFTRAESM</sequence>
<evidence type="ECO:0000256" key="10">
    <source>
        <dbReference type="ARBA" id="ARBA00050570"/>
    </source>
</evidence>
<evidence type="ECO:0000256" key="15">
    <source>
        <dbReference type="ARBA" id="ARBA00071867"/>
    </source>
</evidence>
<dbReference type="SMART" id="SM00981">
    <property type="entry name" value="THUMP"/>
    <property type="match status" value="1"/>
</dbReference>
<evidence type="ECO:0000256" key="3">
    <source>
        <dbReference type="ARBA" id="ARBA00022490"/>
    </source>
</evidence>
<evidence type="ECO:0000256" key="13">
    <source>
        <dbReference type="ARBA" id="ARBA00061472"/>
    </source>
</evidence>
<dbReference type="PANTHER" id="PTHR43209">
    <property type="entry name" value="TRNA SULFURTRANSFERASE"/>
    <property type="match status" value="1"/>
</dbReference>
<comment type="similarity">
    <text evidence="13 19">Belongs to the ThiI family.</text>
</comment>
<dbReference type="GO" id="GO:0009229">
    <property type="term" value="P:thiamine diphosphate biosynthetic process"/>
    <property type="evidence" value="ECO:0007669"/>
    <property type="project" value="UniProtKB-UniRule"/>
</dbReference>
<comment type="catalytic activity">
    <reaction evidence="11 19">
        <text>[ThiS sulfur-carrier protein]-C-terminal Gly-Gly-AMP + S-sulfanyl-L-cysteinyl-[cysteine desulfurase] + AH2 = [ThiS sulfur-carrier protein]-C-terminal-Gly-aminoethanethioate + L-cysteinyl-[cysteine desulfurase] + A + AMP + 2 H(+)</text>
        <dbReference type="Rhea" id="RHEA:43340"/>
        <dbReference type="Rhea" id="RHEA-COMP:12157"/>
        <dbReference type="Rhea" id="RHEA-COMP:12158"/>
        <dbReference type="Rhea" id="RHEA-COMP:12910"/>
        <dbReference type="Rhea" id="RHEA-COMP:19908"/>
        <dbReference type="ChEBI" id="CHEBI:13193"/>
        <dbReference type="ChEBI" id="CHEBI:15378"/>
        <dbReference type="ChEBI" id="CHEBI:17499"/>
        <dbReference type="ChEBI" id="CHEBI:29950"/>
        <dbReference type="ChEBI" id="CHEBI:61963"/>
        <dbReference type="ChEBI" id="CHEBI:90618"/>
        <dbReference type="ChEBI" id="CHEBI:232372"/>
        <dbReference type="ChEBI" id="CHEBI:456215"/>
    </reaction>
</comment>
<dbReference type="Pfam" id="PF02568">
    <property type="entry name" value="ThiI"/>
    <property type="match status" value="1"/>
</dbReference>
<comment type="catalytic activity">
    <reaction evidence="10 19">
        <text>[ThiI sulfur-carrier protein]-S-sulfanyl-L-cysteine + a uridine in tRNA + 2 reduced [2Fe-2S]-[ferredoxin] + ATP + H(+) = [ThiI sulfur-carrier protein]-L-cysteine + a 4-thiouridine in tRNA + 2 oxidized [2Fe-2S]-[ferredoxin] + AMP + diphosphate</text>
        <dbReference type="Rhea" id="RHEA:24176"/>
        <dbReference type="Rhea" id="RHEA-COMP:10000"/>
        <dbReference type="Rhea" id="RHEA-COMP:10001"/>
        <dbReference type="Rhea" id="RHEA-COMP:13337"/>
        <dbReference type="Rhea" id="RHEA-COMP:13338"/>
        <dbReference type="Rhea" id="RHEA-COMP:13339"/>
        <dbReference type="Rhea" id="RHEA-COMP:13340"/>
        <dbReference type="ChEBI" id="CHEBI:15378"/>
        <dbReference type="ChEBI" id="CHEBI:29950"/>
        <dbReference type="ChEBI" id="CHEBI:30616"/>
        <dbReference type="ChEBI" id="CHEBI:33019"/>
        <dbReference type="ChEBI" id="CHEBI:33737"/>
        <dbReference type="ChEBI" id="CHEBI:33738"/>
        <dbReference type="ChEBI" id="CHEBI:61963"/>
        <dbReference type="ChEBI" id="CHEBI:65315"/>
        <dbReference type="ChEBI" id="CHEBI:136798"/>
        <dbReference type="ChEBI" id="CHEBI:456215"/>
        <dbReference type="EC" id="2.8.1.4"/>
    </reaction>
</comment>
<name>A0A1Y0IQ63_9BACL</name>
<dbReference type="InterPro" id="IPR004114">
    <property type="entry name" value="THUMP_dom"/>
</dbReference>
<keyword evidence="22" id="KW-1185">Reference proteome</keyword>
<dbReference type="GO" id="GO:0005524">
    <property type="term" value="F:ATP binding"/>
    <property type="evidence" value="ECO:0007669"/>
    <property type="project" value="UniProtKB-UniRule"/>
</dbReference>
<dbReference type="RefSeq" id="WP_087457551.1">
    <property type="nucleotide sequence ID" value="NZ_CP021434.1"/>
</dbReference>
<keyword evidence="9 19" id="KW-0784">Thiamine biosynthesis</keyword>
<evidence type="ECO:0000256" key="16">
    <source>
        <dbReference type="ARBA" id="ARBA00075337"/>
    </source>
</evidence>
<dbReference type="GO" id="GO:0002937">
    <property type="term" value="P:tRNA 4-thiouridine biosynthesis"/>
    <property type="evidence" value="ECO:0007669"/>
    <property type="project" value="TreeGrafter"/>
</dbReference>